<accession>A0A0D0C8B3</accession>
<dbReference type="OrthoDB" id="3245657at2759"/>
<feature type="non-terminal residue" evidence="1">
    <location>
        <position position="168"/>
    </location>
</feature>
<keyword evidence="2" id="KW-1185">Reference proteome</keyword>
<dbReference type="AlphaFoldDB" id="A0A0D0C8B3"/>
<dbReference type="EMBL" id="KN834783">
    <property type="protein sequence ID" value="KIK58739.1"/>
    <property type="molecule type" value="Genomic_DNA"/>
</dbReference>
<dbReference type="Proteomes" id="UP000053593">
    <property type="component" value="Unassembled WGS sequence"/>
</dbReference>
<organism evidence="1 2">
    <name type="scientific">Collybiopsis luxurians FD-317 M1</name>
    <dbReference type="NCBI Taxonomy" id="944289"/>
    <lineage>
        <taxon>Eukaryota</taxon>
        <taxon>Fungi</taxon>
        <taxon>Dikarya</taxon>
        <taxon>Basidiomycota</taxon>
        <taxon>Agaricomycotina</taxon>
        <taxon>Agaricomycetes</taxon>
        <taxon>Agaricomycetidae</taxon>
        <taxon>Agaricales</taxon>
        <taxon>Marasmiineae</taxon>
        <taxon>Omphalotaceae</taxon>
        <taxon>Collybiopsis</taxon>
        <taxon>Collybiopsis luxurians</taxon>
    </lineage>
</organism>
<evidence type="ECO:0000313" key="2">
    <source>
        <dbReference type="Proteomes" id="UP000053593"/>
    </source>
</evidence>
<protein>
    <submittedName>
        <fullName evidence="1">Uncharacterized protein</fullName>
    </submittedName>
</protein>
<sequence length="168" mass="18167">MVNVSIDDSSPSVLYFPAEAWNARNASVPCSNCTSNPEAVNMYNDTFHDSTFNPVSGSNNFPNTPLTASLLFNGTAVHVFCALAESSTSPDGNSDMSFLIDGILAGTFLQKAPGNNNYKYGVPVFSNTSLSPSQHNLTIQNGHINGPKSLMLLDQIVYTYVSRLNYEE</sequence>
<dbReference type="HOGENOM" id="CLU_081164_2_0_1"/>
<evidence type="ECO:0000313" key="1">
    <source>
        <dbReference type="EMBL" id="KIK58739.1"/>
    </source>
</evidence>
<gene>
    <name evidence="1" type="ORF">GYMLUDRAFT_141516</name>
</gene>
<name>A0A0D0C8B3_9AGAR</name>
<proteinExistence type="predicted"/>
<dbReference type="Gene3D" id="2.60.120.260">
    <property type="entry name" value="Galactose-binding domain-like"/>
    <property type="match status" value="1"/>
</dbReference>
<reference evidence="1 2" key="1">
    <citation type="submission" date="2014-04" db="EMBL/GenBank/DDBJ databases">
        <title>Evolutionary Origins and Diversification of the Mycorrhizal Mutualists.</title>
        <authorList>
            <consortium name="DOE Joint Genome Institute"/>
            <consortium name="Mycorrhizal Genomics Consortium"/>
            <person name="Kohler A."/>
            <person name="Kuo A."/>
            <person name="Nagy L.G."/>
            <person name="Floudas D."/>
            <person name="Copeland A."/>
            <person name="Barry K.W."/>
            <person name="Cichocki N."/>
            <person name="Veneault-Fourrey C."/>
            <person name="LaButti K."/>
            <person name="Lindquist E.A."/>
            <person name="Lipzen A."/>
            <person name="Lundell T."/>
            <person name="Morin E."/>
            <person name="Murat C."/>
            <person name="Riley R."/>
            <person name="Ohm R."/>
            <person name="Sun H."/>
            <person name="Tunlid A."/>
            <person name="Henrissat B."/>
            <person name="Grigoriev I.V."/>
            <person name="Hibbett D.S."/>
            <person name="Martin F."/>
        </authorList>
    </citation>
    <scope>NUCLEOTIDE SEQUENCE [LARGE SCALE GENOMIC DNA]</scope>
    <source>
        <strain evidence="1 2">FD-317 M1</strain>
    </source>
</reference>